<sequence>MPGLAAADAYTGVRSRVRKALLDAPEKIYVVPFMSEYFGAFKTSLVTTIMGSLQVWRRTKAVAYPEDWILTRLACASASFNIRCECIAVAAKHYGPGGHGIDERKRLAKEAQANRELANCFGVSSIKDRVSAVDIAQQLIQLPSVETTNSATNSRFGVQMAGFFGRDSDSDSDLAVGQGPRRTRAPRVWRFYYDAI</sequence>
<gene>
    <name evidence="1" type="ORF">AK812_SmicGene22272</name>
</gene>
<evidence type="ECO:0000313" key="1">
    <source>
        <dbReference type="EMBL" id="OLP95605.1"/>
    </source>
</evidence>
<dbReference type="Proteomes" id="UP000186817">
    <property type="component" value="Unassembled WGS sequence"/>
</dbReference>
<protein>
    <submittedName>
        <fullName evidence="1">Uncharacterized protein</fullName>
    </submittedName>
</protein>
<accession>A0A1Q9DK97</accession>
<dbReference type="EMBL" id="LSRX01000497">
    <property type="protein sequence ID" value="OLP95605.1"/>
    <property type="molecule type" value="Genomic_DNA"/>
</dbReference>
<comment type="caution">
    <text evidence="1">The sequence shown here is derived from an EMBL/GenBank/DDBJ whole genome shotgun (WGS) entry which is preliminary data.</text>
</comment>
<organism evidence="1 2">
    <name type="scientific">Symbiodinium microadriaticum</name>
    <name type="common">Dinoflagellate</name>
    <name type="synonym">Zooxanthella microadriatica</name>
    <dbReference type="NCBI Taxonomy" id="2951"/>
    <lineage>
        <taxon>Eukaryota</taxon>
        <taxon>Sar</taxon>
        <taxon>Alveolata</taxon>
        <taxon>Dinophyceae</taxon>
        <taxon>Suessiales</taxon>
        <taxon>Symbiodiniaceae</taxon>
        <taxon>Symbiodinium</taxon>
    </lineage>
</organism>
<dbReference type="AlphaFoldDB" id="A0A1Q9DK97"/>
<reference evidence="1 2" key="1">
    <citation type="submission" date="2016-02" db="EMBL/GenBank/DDBJ databases">
        <title>Genome analysis of coral dinoflagellate symbionts highlights evolutionary adaptations to a symbiotic lifestyle.</title>
        <authorList>
            <person name="Aranda M."/>
            <person name="Li Y."/>
            <person name="Liew Y.J."/>
            <person name="Baumgarten S."/>
            <person name="Simakov O."/>
            <person name="Wilson M."/>
            <person name="Piel J."/>
            <person name="Ashoor H."/>
            <person name="Bougouffa S."/>
            <person name="Bajic V.B."/>
            <person name="Ryu T."/>
            <person name="Ravasi T."/>
            <person name="Bayer T."/>
            <person name="Micklem G."/>
            <person name="Kim H."/>
            <person name="Bhak J."/>
            <person name="Lajeunesse T.C."/>
            <person name="Voolstra C.R."/>
        </authorList>
    </citation>
    <scope>NUCLEOTIDE SEQUENCE [LARGE SCALE GENOMIC DNA]</scope>
    <source>
        <strain evidence="1 2">CCMP2467</strain>
    </source>
</reference>
<evidence type="ECO:0000313" key="2">
    <source>
        <dbReference type="Proteomes" id="UP000186817"/>
    </source>
</evidence>
<proteinExistence type="predicted"/>
<keyword evidence="2" id="KW-1185">Reference proteome</keyword>
<dbReference type="OrthoDB" id="408787at2759"/>
<name>A0A1Q9DK97_SYMMI</name>